<dbReference type="InterPro" id="IPR045340">
    <property type="entry name" value="DUF6533"/>
</dbReference>
<feature type="domain" description="DUF6533" evidence="2">
    <location>
        <begin position="6"/>
        <end position="49"/>
    </location>
</feature>
<sequence length="273" mass="31115">MMPTVASAAIVKVYDYVLTFELENHYMWSKQRWSLIRVLFFVNRYMPFVDITVSLCAQLIPTLSDRDCKLLYRLAAWSFCFSIALSEVILTMRTWTLWKTKCWLGIALAAFYLGCWVPIFILFGTFLTHANVFNLRMPQYEYAACIVDPGNVNLYLCWILVLVYDTGTMLLMVIAGAKSCAQFRGQPRGSSALVFTLYRDGITYYIALFILSVANIITIVILPRDLVNLFSVLQRAIHTALSSRVILHLREQAGKLNTFSDTLIATYISTEAS</sequence>
<gene>
    <name evidence="3" type="ORF">PC9H_009373</name>
</gene>
<dbReference type="EMBL" id="JACETU010000007">
    <property type="protein sequence ID" value="KAF7424072.1"/>
    <property type="molecule type" value="Genomic_DNA"/>
</dbReference>
<dbReference type="GeneID" id="59379191"/>
<dbReference type="RefSeq" id="XP_036628266.1">
    <property type="nucleotide sequence ID" value="XM_036778877.1"/>
</dbReference>
<accession>A0A8H6ZPK9</accession>
<name>A0A8H6ZPK9_PLEOS</name>
<evidence type="ECO:0000259" key="2">
    <source>
        <dbReference type="Pfam" id="PF20151"/>
    </source>
</evidence>
<feature type="transmembrane region" description="Helical" evidence="1">
    <location>
        <begin position="202"/>
        <end position="222"/>
    </location>
</feature>
<dbReference type="OrthoDB" id="3350812at2759"/>
<keyword evidence="1" id="KW-0812">Transmembrane</keyword>
<feature type="transmembrane region" description="Helical" evidence="1">
    <location>
        <begin position="158"/>
        <end position="181"/>
    </location>
</feature>
<evidence type="ECO:0000313" key="3">
    <source>
        <dbReference type="EMBL" id="KAF7424072.1"/>
    </source>
</evidence>
<dbReference type="Pfam" id="PF20151">
    <property type="entry name" value="DUF6533"/>
    <property type="match status" value="1"/>
</dbReference>
<dbReference type="Proteomes" id="UP000623687">
    <property type="component" value="Unassembled WGS sequence"/>
</dbReference>
<comment type="caution">
    <text evidence="3">The sequence shown here is derived from an EMBL/GenBank/DDBJ whole genome shotgun (WGS) entry which is preliminary data.</text>
</comment>
<keyword evidence="4" id="KW-1185">Reference proteome</keyword>
<evidence type="ECO:0000313" key="4">
    <source>
        <dbReference type="Proteomes" id="UP000623687"/>
    </source>
</evidence>
<reference evidence="3" key="1">
    <citation type="submission" date="2019-07" db="EMBL/GenBank/DDBJ databases">
        <authorList>
            <person name="Palmer J.M."/>
        </authorList>
    </citation>
    <scope>NUCLEOTIDE SEQUENCE</scope>
    <source>
        <strain evidence="3">PC9</strain>
    </source>
</reference>
<evidence type="ECO:0000256" key="1">
    <source>
        <dbReference type="SAM" id="Phobius"/>
    </source>
</evidence>
<protein>
    <recommendedName>
        <fullName evidence="2">DUF6533 domain-containing protein</fullName>
    </recommendedName>
</protein>
<dbReference type="VEuPathDB" id="FungiDB:PC9H_009373"/>
<dbReference type="AlphaFoldDB" id="A0A8H6ZPK9"/>
<keyword evidence="1" id="KW-1133">Transmembrane helix</keyword>
<keyword evidence="1" id="KW-0472">Membrane</keyword>
<feature type="transmembrane region" description="Helical" evidence="1">
    <location>
        <begin position="102"/>
        <end position="127"/>
    </location>
</feature>
<organism evidence="3 4">
    <name type="scientific">Pleurotus ostreatus</name>
    <name type="common">Oyster mushroom</name>
    <name type="synonym">White-rot fungus</name>
    <dbReference type="NCBI Taxonomy" id="5322"/>
    <lineage>
        <taxon>Eukaryota</taxon>
        <taxon>Fungi</taxon>
        <taxon>Dikarya</taxon>
        <taxon>Basidiomycota</taxon>
        <taxon>Agaricomycotina</taxon>
        <taxon>Agaricomycetes</taxon>
        <taxon>Agaricomycetidae</taxon>
        <taxon>Agaricales</taxon>
        <taxon>Pleurotineae</taxon>
        <taxon>Pleurotaceae</taxon>
        <taxon>Pleurotus</taxon>
    </lineage>
</organism>
<feature type="transmembrane region" description="Helical" evidence="1">
    <location>
        <begin position="72"/>
        <end position="90"/>
    </location>
</feature>
<proteinExistence type="predicted"/>